<sequence length="103" mass="11784">MVAAQKTRAEARRIRATKVPLNCIKVMIEYAEDLRAADRVTSDPFVTLDVTTNGNGPRPRSRRTSVQPSTLTPIWNELFHIPYAWLQHEVDPPRERLSKTNTD</sequence>
<dbReference type="GeneID" id="24141289"/>
<dbReference type="STRING" id="695850.A0A067CFQ9"/>
<feature type="non-terminal residue" evidence="3">
    <location>
        <position position="103"/>
    </location>
</feature>
<dbReference type="InterPro" id="IPR035892">
    <property type="entry name" value="C2_domain_sf"/>
</dbReference>
<dbReference type="SUPFAM" id="SSF49562">
    <property type="entry name" value="C2 domain (Calcium/lipid-binding domain, CaLB)"/>
    <property type="match status" value="1"/>
</dbReference>
<dbReference type="Gene3D" id="2.60.40.150">
    <property type="entry name" value="C2 domain"/>
    <property type="match status" value="1"/>
</dbReference>
<dbReference type="Proteomes" id="UP000030745">
    <property type="component" value="Unassembled WGS sequence"/>
</dbReference>
<keyword evidence="4" id="KW-1185">Reference proteome</keyword>
<evidence type="ECO:0000313" key="4">
    <source>
        <dbReference type="Proteomes" id="UP000030745"/>
    </source>
</evidence>
<dbReference type="VEuPathDB" id="FungiDB:SPRG_20052"/>
<feature type="domain" description="C2" evidence="2">
    <location>
        <begin position="3"/>
        <end position="103"/>
    </location>
</feature>
<dbReference type="RefSeq" id="XP_012200003.1">
    <property type="nucleotide sequence ID" value="XM_012344613.1"/>
</dbReference>
<name>A0A067CFQ9_SAPPC</name>
<feature type="region of interest" description="Disordered" evidence="1">
    <location>
        <begin position="48"/>
        <end position="67"/>
    </location>
</feature>
<dbReference type="AlphaFoldDB" id="A0A067CFQ9"/>
<dbReference type="KEGG" id="spar:SPRG_20052"/>
<proteinExistence type="predicted"/>
<protein>
    <recommendedName>
        <fullName evidence="2">C2 domain-containing protein</fullName>
    </recommendedName>
</protein>
<evidence type="ECO:0000256" key="1">
    <source>
        <dbReference type="SAM" id="MobiDB-lite"/>
    </source>
</evidence>
<evidence type="ECO:0000313" key="3">
    <source>
        <dbReference type="EMBL" id="KDO29323.1"/>
    </source>
</evidence>
<accession>A0A067CFQ9</accession>
<reference evidence="3 4" key="1">
    <citation type="journal article" date="2013" name="PLoS Genet.">
        <title>Distinctive expansion of potential virulence genes in the genome of the oomycete fish pathogen Saprolegnia parasitica.</title>
        <authorList>
            <person name="Jiang R.H."/>
            <person name="de Bruijn I."/>
            <person name="Haas B.J."/>
            <person name="Belmonte R."/>
            <person name="Lobach L."/>
            <person name="Christie J."/>
            <person name="van den Ackerveken G."/>
            <person name="Bottin A."/>
            <person name="Bulone V."/>
            <person name="Diaz-Moreno S.M."/>
            <person name="Dumas B."/>
            <person name="Fan L."/>
            <person name="Gaulin E."/>
            <person name="Govers F."/>
            <person name="Grenville-Briggs L.J."/>
            <person name="Horner N.R."/>
            <person name="Levin J.Z."/>
            <person name="Mammella M."/>
            <person name="Meijer H.J."/>
            <person name="Morris P."/>
            <person name="Nusbaum C."/>
            <person name="Oome S."/>
            <person name="Phillips A.J."/>
            <person name="van Rooyen D."/>
            <person name="Rzeszutek E."/>
            <person name="Saraiva M."/>
            <person name="Secombes C.J."/>
            <person name="Seidl M.F."/>
            <person name="Snel B."/>
            <person name="Stassen J.H."/>
            <person name="Sykes S."/>
            <person name="Tripathy S."/>
            <person name="van den Berg H."/>
            <person name="Vega-Arreguin J.C."/>
            <person name="Wawra S."/>
            <person name="Young S.K."/>
            <person name="Zeng Q."/>
            <person name="Dieguez-Uribeondo J."/>
            <person name="Russ C."/>
            <person name="Tyler B.M."/>
            <person name="van West P."/>
        </authorList>
    </citation>
    <scope>NUCLEOTIDE SEQUENCE [LARGE SCALE GENOMIC DNA]</scope>
    <source>
        <strain evidence="3 4">CBS 223.65</strain>
    </source>
</reference>
<organism evidence="3 4">
    <name type="scientific">Saprolegnia parasitica (strain CBS 223.65)</name>
    <dbReference type="NCBI Taxonomy" id="695850"/>
    <lineage>
        <taxon>Eukaryota</taxon>
        <taxon>Sar</taxon>
        <taxon>Stramenopiles</taxon>
        <taxon>Oomycota</taxon>
        <taxon>Saprolegniomycetes</taxon>
        <taxon>Saprolegniales</taxon>
        <taxon>Saprolegniaceae</taxon>
        <taxon>Saprolegnia</taxon>
    </lineage>
</organism>
<gene>
    <name evidence="3" type="ORF">SPRG_20052</name>
</gene>
<dbReference type="PROSITE" id="PS50004">
    <property type="entry name" value="C2"/>
    <property type="match status" value="1"/>
</dbReference>
<dbReference type="InterPro" id="IPR000008">
    <property type="entry name" value="C2_dom"/>
</dbReference>
<dbReference type="Pfam" id="PF00168">
    <property type="entry name" value="C2"/>
    <property type="match status" value="1"/>
</dbReference>
<dbReference type="CDD" id="cd00030">
    <property type="entry name" value="C2"/>
    <property type="match status" value="1"/>
</dbReference>
<dbReference type="EMBL" id="KK583206">
    <property type="protein sequence ID" value="KDO29323.1"/>
    <property type="molecule type" value="Genomic_DNA"/>
</dbReference>
<evidence type="ECO:0000259" key="2">
    <source>
        <dbReference type="PROSITE" id="PS50004"/>
    </source>
</evidence>
<dbReference type="OrthoDB" id="73919at2759"/>